<proteinExistence type="inferred from homology"/>
<feature type="compositionally biased region" description="Pro residues" evidence="5">
    <location>
        <begin position="761"/>
        <end position="778"/>
    </location>
</feature>
<feature type="compositionally biased region" description="Polar residues" evidence="5">
    <location>
        <begin position="316"/>
        <end position="331"/>
    </location>
</feature>
<keyword evidence="7" id="KW-1185">Reference proteome</keyword>
<dbReference type="GO" id="GO:0030018">
    <property type="term" value="C:Z disc"/>
    <property type="evidence" value="ECO:0007669"/>
    <property type="project" value="TreeGrafter"/>
</dbReference>
<evidence type="ECO:0000313" key="7">
    <source>
        <dbReference type="Proteomes" id="UP001221898"/>
    </source>
</evidence>
<feature type="region of interest" description="Disordered" evidence="5">
    <location>
        <begin position="1"/>
        <end position="46"/>
    </location>
</feature>
<evidence type="ECO:0000256" key="5">
    <source>
        <dbReference type="SAM" id="MobiDB-lite"/>
    </source>
</evidence>
<dbReference type="InterPro" id="IPR051976">
    <property type="entry name" value="Synaptopodin_domain"/>
</dbReference>
<feature type="region of interest" description="Disordered" evidence="5">
    <location>
        <begin position="264"/>
        <end position="440"/>
    </location>
</feature>
<dbReference type="PANTHER" id="PTHR24217">
    <property type="entry name" value="PUTATIVE-RELATED"/>
    <property type="match status" value="1"/>
</dbReference>
<feature type="region of interest" description="Disordered" evidence="5">
    <location>
        <begin position="673"/>
        <end position="693"/>
    </location>
</feature>
<name>A0AAD7S1W9_9TELE</name>
<feature type="compositionally biased region" description="Polar residues" evidence="5">
    <location>
        <begin position="388"/>
        <end position="404"/>
    </location>
</feature>
<gene>
    <name evidence="6" type="ORF">AAFF_G00046820</name>
</gene>
<feature type="compositionally biased region" description="Pro residues" evidence="5">
    <location>
        <begin position="355"/>
        <end position="385"/>
    </location>
</feature>
<evidence type="ECO:0000256" key="2">
    <source>
        <dbReference type="ARBA" id="ARBA00022490"/>
    </source>
</evidence>
<feature type="compositionally biased region" description="Polar residues" evidence="5">
    <location>
        <begin position="64"/>
        <end position="80"/>
    </location>
</feature>
<feature type="compositionally biased region" description="Basic and acidic residues" evidence="5">
    <location>
        <begin position="173"/>
        <end position="191"/>
    </location>
</feature>
<evidence type="ECO:0008006" key="8">
    <source>
        <dbReference type="Google" id="ProtNLM"/>
    </source>
</evidence>
<feature type="region of interest" description="Disordered" evidence="5">
    <location>
        <begin position="728"/>
        <end position="788"/>
    </location>
</feature>
<evidence type="ECO:0000256" key="4">
    <source>
        <dbReference type="ARBA" id="ARBA00038161"/>
    </source>
</evidence>
<dbReference type="GO" id="GO:0005634">
    <property type="term" value="C:nucleus"/>
    <property type="evidence" value="ECO:0007669"/>
    <property type="project" value="TreeGrafter"/>
</dbReference>
<evidence type="ECO:0000256" key="3">
    <source>
        <dbReference type="ARBA" id="ARBA00022553"/>
    </source>
</evidence>
<feature type="region of interest" description="Disordered" evidence="5">
    <location>
        <begin position="463"/>
        <end position="482"/>
    </location>
</feature>
<evidence type="ECO:0000313" key="6">
    <source>
        <dbReference type="EMBL" id="KAJ8394471.1"/>
    </source>
</evidence>
<feature type="compositionally biased region" description="Polar residues" evidence="5">
    <location>
        <begin position="277"/>
        <end position="291"/>
    </location>
</feature>
<feature type="compositionally biased region" description="Low complexity" evidence="5">
    <location>
        <begin position="226"/>
        <end position="246"/>
    </location>
</feature>
<accession>A0AAD7S1W9</accession>
<protein>
    <recommendedName>
        <fullName evidence="8">Synaptopodin</fullName>
    </recommendedName>
</protein>
<feature type="region of interest" description="Disordered" evidence="5">
    <location>
        <begin position="64"/>
        <end position="87"/>
    </location>
</feature>
<organism evidence="6 7">
    <name type="scientific">Aldrovandia affinis</name>
    <dbReference type="NCBI Taxonomy" id="143900"/>
    <lineage>
        <taxon>Eukaryota</taxon>
        <taxon>Metazoa</taxon>
        <taxon>Chordata</taxon>
        <taxon>Craniata</taxon>
        <taxon>Vertebrata</taxon>
        <taxon>Euteleostomi</taxon>
        <taxon>Actinopterygii</taxon>
        <taxon>Neopterygii</taxon>
        <taxon>Teleostei</taxon>
        <taxon>Notacanthiformes</taxon>
        <taxon>Halosauridae</taxon>
        <taxon>Aldrovandia</taxon>
    </lineage>
</organism>
<dbReference type="Proteomes" id="UP001221898">
    <property type="component" value="Unassembled WGS sequence"/>
</dbReference>
<reference evidence="6" key="1">
    <citation type="journal article" date="2023" name="Science">
        <title>Genome structures resolve the early diversification of teleost fishes.</title>
        <authorList>
            <person name="Parey E."/>
            <person name="Louis A."/>
            <person name="Montfort J."/>
            <person name="Bouchez O."/>
            <person name="Roques C."/>
            <person name="Iampietro C."/>
            <person name="Lluch J."/>
            <person name="Castinel A."/>
            <person name="Donnadieu C."/>
            <person name="Desvignes T."/>
            <person name="Floi Bucao C."/>
            <person name="Jouanno E."/>
            <person name="Wen M."/>
            <person name="Mejri S."/>
            <person name="Dirks R."/>
            <person name="Jansen H."/>
            <person name="Henkel C."/>
            <person name="Chen W.J."/>
            <person name="Zahm M."/>
            <person name="Cabau C."/>
            <person name="Klopp C."/>
            <person name="Thompson A.W."/>
            <person name="Robinson-Rechavi M."/>
            <person name="Braasch I."/>
            <person name="Lecointre G."/>
            <person name="Bobe J."/>
            <person name="Postlethwait J.H."/>
            <person name="Berthelot C."/>
            <person name="Roest Crollius H."/>
            <person name="Guiguen Y."/>
        </authorList>
    </citation>
    <scope>NUCLEOTIDE SEQUENCE</scope>
    <source>
        <strain evidence="6">NC1722</strain>
    </source>
</reference>
<comment type="similarity">
    <text evidence="4">Belongs to the synaptopodin family.</text>
</comment>
<keyword evidence="2" id="KW-0963">Cytoplasm</keyword>
<dbReference type="EMBL" id="JAINUG010000126">
    <property type="protein sequence ID" value="KAJ8394471.1"/>
    <property type="molecule type" value="Genomic_DNA"/>
</dbReference>
<feature type="region of interest" description="Disordered" evidence="5">
    <location>
        <begin position="124"/>
        <end position="247"/>
    </location>
</feature>
<sequence>MEEGQQMVRCGVSGLGPPNLGRSLSLQGRQGPPSLWSDPPWKDRVRGEGQDCRVAMVKPAVISQTTQASRKTNLSRSVSLSDKELKEARDRSQIIAAQLTYPSNGDSRGVQLFNRRRQRVNAFTRTSFGQGGDGPVRQPITWEEKHAEREDSQSDCGISEPSLSGSLGAVKEGGGRMEDERGREEEERESHVPLGEVPAECVEEERDQELSGESEVREHMPKDGTPPETTSPETTSPEATPCEATPVDATLCEATPVDATLCEATPHEATPCVVTPIDTTSGEATPPNDVSSRAGLSDPGEREKAPTAPDEVPNRSHVSLNTASVTLSLSKQAPAIVNRTARPFGSPATVRSPEDFPPPPSCTTPPLPRIYSPPPPLSCSSPPPLAYSNPTPQVYSNPTSQVCSKPTPPPYSNPTAQVYSNPTPPRYSNPMAQVYSNPAPPPYSNPTPAAYCSPPPVSRVISPSQYRPASAPRPSFIPELMGDRRCATPIKTGLLEDGKVRRAARKSMFTFQEKPKVAPNPELLSLVQGVDERKKGPSLGEPGLEEELLALGAEASNFLPKDGSSFAGAGGVGEQEAAVAEWSSCLKSSGLRVRREPKPEQGLTNASGKGAELFARRQSRMERFVTETPAVGGAHGRAPSPTMSLPPSWTFPSNMPGRVKAMADAAASSNIKVPTPRTAKPRPAVAKGPASPIPANTVLENGCTKLEMDISRHQPYQLNSSLFIFNPTRDPMSSLPKAAPPPPKPMVLERGYRRQGSMPPYSHPPPLSPHVTSPPPSAPSLRRCPSAQ</sequence>
<keyword evidence="3" id="KW-0597">Phosphoprotein</keyword>
<dbReference type="PANTHER" id="PTHR24217:SF13">
    <property type="entry name" value="SYNAPTOPODIN"/>
    <property type="match status" value="1"/>
</dbReference>
<comment type="subcellular location">
    <subcellularLocation>
        <location evidence="1">Cytoplasm</location>
    </subcellularLocation>
</comment>
<dbReference type="GO" id="GO:0015629">
    <property type="term" value="C:actin cytoskeleton"/>
    <property type="evidence" value="ECO:0007669"/>
    <property type="project" value="TreeGrafter"/>
</dbReference>
<evidence type="ECO:0000256" key="1">
    <source>
        <dbReference type="ARBA" id="ARBA00004496"/>
    </source>
</evidence>
<comment type="caution">
    <text evidence="6">The sequence shown here is derived from an EMBL/GenBank/DDBJ whole genome shotgun (WGS) entry which is preliminary data.</text>
</comment>
<dbReference type="GO" id="GO:0003779">
    <property type="term" value="F:actin binding"/>
    <property type="evidence" value="ECO:0007669"/>
    <property type="project" value="TreeGrafter"/>
</dbReference>
<dbReference type="AlphaFoldDB" id="A0AAD7S1W9"/>
<feature type="compositionally biased region" description="Basic and acidic residues" evidence="5">
    <location>
        <begin position="142"/>
        <end position="152"/>
    </location>
</feature>
<feature type="region of interest" description="Disordered" evidence="5">
    <location>
        <begin position="629"/>
        <end position="648"/>
    </location>
</feature>
<feature type="compositionally biased region" description="Acidic residues" evidence="5">
    <location>
        <begin position="201"/>
        <end position="212"/>
    </location>
</feature>
<dbReference type="GO" id="GO:0032233">
    <property type="term" value="P:positive regulation of actin filament bundle assembly"/>
    <property type="evidence" value="ECO:0007669"/>
    <property type="project" value="TreeGrafter"/>
</dbReference>